<evidence type="ECO:0000256" key="3">
    <source>
        <dbReference type="ARBA" id="ARBA00022989"/>
    </source>
</evidence>
<organism evidence="6 7">
    <name type="scientific">Solanum bulbocastanum</name>
    <name type="common">Wild potato</name>
    <dbReference type="NCBI Taxonomy" id="147425"/>
    <lineage>
        <taxon>Eukaryota</taxon>
        <taxon>Viridiplantae</taxon>
        <taxon>Streptophyta</taxon>
        <taxon>Embryophyta</taxon>
        <taxon>Tracheophyta</taxon>
        <taxon>Spermatophyta</taxon>
        <taxon>Magnoliopsida</taxon>
        <taxon>eudicotyledons</taxon>
        <taxon>Gunneridae</taxon>
        <taxon>Pentapetalae</taxon>
        <taxon>asterids</taxon>
        <taxon>lamiids</taxon>
        <taxon>Solanales</taxon>
        <taxon>Solanaceae</taxon>
        <taxon>Solanoideae</taxon>
        <taxon>Solaneae</taxon>
        <taxon>Solanum</taxon>
    </lineage>
</organism>
<evidence type="ECO:0000313" key="6">
    <source>
        <dbReference type="EMBL" id="KAK6803435.1"/>
    </source>
</evidence>
<dbReference type="Gene3D" id="3.40.50.2300">
    <property type="match status" value="1"/>
</dbReference>
<evidence type="ECO:0000259" key="5">
    <source>
        <dbReference type="Pfam" id="PF01094"/>
    </source>
</evidence>
<dbReference type="PANTHER" id="PTHR34836:SF1">
    <property type="entry name" value="OS09G0428600 PROTEIN"/>
    <property type="match status" value="1"/>
</dbReference>
<protein>
    <recommendedName>
        <fullName evidence="5">Receptor ligand binding region domain-containing protein</fullName>
    </recommendedName>
</protein>
<evidence type="ECO:0000256" key="4">
    <source>
        <dbReference type="ARBA" id="ARBA00023136"/>
    </source>
</evidence>
<comment type="subcellular location">
    <subcellularLocation>
        <location evidence="1">Membrane</location>
    </subcellularLocation>
</comment>
<dbReference type="AlphaFoldDB" id="A0AAN8UBH2"/>
<dbReference type="GO" id="GO:0016020">
    <property type="term" value="C:membrane"/>
    <property type="evidence" value="ECO:0007669"/>
    <property type="project" value="UniProtKB-SubCell"/>
</dbReference>
<dbReference type="PANTHER" id="PTHR34836">
    <property type="entry name" value="OS06G0188250 PROTEIN"/>
    <property type="match status" value="1"/>
</dbReference>
<keyword evidence="3" id="KW-1133">Transmembrane helix</keyword>
<reference evidence="6 7" key="1">
    <citation type="submission" date="2024-02" db="EMBL/GenBank/DDBJ databases">
        <title>de novo genome assembly of Solanum bulbocastanum strain 11H21.</title>
        <authorList>
            <person name="Hosaka A.J."/>
        </authorList>
    </citation>
    <scope>NUCLEOTIDE SEQUENCE [LARGE SCALE GENOMIC DNA]</scope>
    <source>
        <tissue evidence="6">Young leaves</tissue>
    </source>
</reference>
<accession>A0AAN8UBH2</accession>
<dbReference type="InterPro" id="IPR028082">
    <property type="entry name" value="Peripla_BP_I"/>
</dbReference>
<evidence type="ECO:0000256" key="1">
    <source>
        <dbReference type="ARBA" id="ARBA00004370"/>
    </source>
</evidence>
<sequence>MAKGIGMMSEGFVWIVTDEMADQLNLMDVSVIESMEGVIGVKPNVPKSKKVEDFIQRWKMKFLEENSRIVDVLGDTNKWKETENWSSSEGWLHRVCESYKSLTTNTTIVTGYCINVFDAVMEALPYYVPYEYVPFAAPDGKSAGDYNELVYQVFFGVNFSDSSNIDF</sequence>
<proteinExistence type="predicted"/>
<dbReference type="InterPro" id="IPR015683">
    <property type="entry name" value="Ionotropic_Glu_rcpt"/>
</dbReference>
<name>A0AAN8UBH2_SOLBU</name>
<evidence type="ECO:0000313" key="7">
    <source>
        <dbReference type="Proteomes" id="UP001371456"/>
    </source>
</evidence>
<comment type="caution">
    <text evidence="6">The sequence shown here is derived from an EMBL/GenBank/DDBJ whole genome shotgun (WGS) entry which is preliminary data.</text>
</comment>
<dbReference type="EMBL" id="JBANQN010000001">
    <property type="protein sequence ID" value="KAK6803435.1"/>
    <property type="molecule type" value="Genomic_DNA"/>
</dbReference>
<keyword evidence="2" id="KW-0812">Transmembrane</keyword>
<dbReference type="Pfam" id="PF01094">
    <property type="entry name" value="ANF_receptor"/>
    <property type="match status" value="1"/>
</dbReference>
<keyword evidence="4" id="KW-0472">Membrane</keyword>
<dbReference type="InterPro" id="IPR001828">
    <property type="entry name" value="ANF_lig-bd_rcpt"/>
</dbReference>
<evidence type="ECO:0000256" key="2">
    <source>
        <dbReference type="ARBA" id="ARBA00022692"/>
    </source>
</evidence>
<dbReference type="Proteomes" id="UP001371456">
    <property type="component" value="Unassembled WGS sequence"/>
</dbReference>
<dbReference type="SUPFAM" id="SSF53822">
    <property type="entry name" value="Periplasmic binding protein-like I"/>
    <property type="match status" value="1"/>
</dbReference>
<dbReference type="Gene3D" id="3.40.190.10">
    <property type="entry name" value="Periplasmic binding protein-like II"/>
    <property type="match status" value="1"/>
</dbReference>
<keyword evidence="7" id="KW-1185">Reference proteome</keyword>
<feature type="domain" description="Receptor ligand binding region" evidence="5">
    <location>
        <begin position="2"/>
        <end position="65"/>
    </location>
</feature>
<gene>
    <name evidence="6" type="ORF">RDI58_001219</name>
</gene>